<reference evidence="2" key="1">
    <citation type="journal article" date="2022" name="bioRxiv">
        <title>Sequencing and chromosome-scale assembly of the giantPleurodeles waltlgenome.</title>
        <authorList>
            <person name="Brown T."/>
            <person name="Elewa A."/>
            <person name="Iarovenko S."/>
            <person name="Subramanian E."/>
            <person name="Araus A.J."/>
            <person name="Petzold A."/>
            <person name="Susuki M."/>
            <person name="Suzuki K.-i.T."/>
            <person name="Hayashi T."/>
            <person name="Toyoda A."/>
            <person name="Oliveira C."/>
            <person name="Osipova E."/>
            <person name="Leigh N.D."/>
            <person name="Simon A."/>
            <person name="Yun M.H."/>
        </authorList>
    </citation>
    <scope>NUCLEOTIDE SEQUENCE</scope>
    <source>
        <strain evidence="2">20211129_DDA</strain>
        <tissue evidence="2">Liver</tissue>
    </source>
</reference>
<name>A0AAV7UBV6_PLEWA</name>
<feature type="compositionally biased region" description="Basic and acidic residues" evidence="1">
    <location>
        <begin position="192"/>
        <end position="204"/>
    </location>
</feature>
<evidence type="ECO:0000256" key="1">
    <source>
        <dbReference type="SAM" id="MobiDB-lite"/>
    </source>
</evidence>
<evidence type="ECO:0000313" key="3">
    <source>
        <dbReference type="Proteomes" id="UP001066276"/>
    </source>
</evidence>
<protein>
    <submittedName>
        <fullName evidence="2">Uncharacterized protein</fullName>
    </submittedName>
</protein>
<accession>A0AAV7UBV6</accession>
<gene>
    <name evidence="2" type="ORF">NDU88_003206</name>
</gene>
<feature type="region of interest" description="Disordered" evidence="1">
    <location>
        <begin position="190"/>
        <end position="210"/>
    </location>
</feature>
<comment type="caution">
    <text evidence="2">The sequence shown here is derived from an EMBL/GenBank/DDBJ whole genome shotgun (WGS) entry which is preliminary data.</text>
</comment>
<dbReference type="Proteomes" id="UP001066276">
    <property type="component" value="Chromosome 3_1"/>
</dbReference>
<sequence length="210" mass="22826">MPKLQNLHAGAPPPPRHLLPFRLSVLLRSSQPSVPRRAHTAQAADRYPTVCPDGAAAARNQRGTSSGCYSGVVRASELKPPSSTLRFGRSCAAGRDMAIPGCTAAPRLYSPGRQAGRHVVSTPFSQPSRELPHYQQTQDIQLISRSGQFLRPVNRGPLSPPCQESRPACYFVSPSPEGSQAQDQAVIKWQGSHRDLSEPEKKENYQALAI</sequence>
<dbReference type="EMBL" id="JANPWB010000005">
    <property type="protein sequence ID" value="KAJ1186425.1"/>
    <property type="molecule type" value="Genomic_DNA"/>
</dbReference>
<dbReference type="AlphaFoldDB" id="A0AAV7UBV6"/>
<proteinExistence type="predicted"/>
<evidence type="ECO:0000313" key="2">
    <source>
        <dbReference type="EMBL" id="KAJ1186425.1"/>
    </source>
</evidence>
<organism evidence="2 3">
    <name type="scientific">Pleurodeles waltl</name>
    <name type="common">Iberian ribbed newt</name>
    <dbReference type="NCBI Taxonomy" id="8319"/>
    <lineage>
        <taxon>Eukaryota</taxon>
        <taxon>Metazoa</taxon>
        <taxon>Chordata</taxon>
        <taxon>Craniata</taxon>
        <taxon>Vertebrata</taxon>
        <taxon>Euteleostomi</taxon>
        <taxon>Amphibia</taxon>
        <taxon>Batrachia</taxon>
        <taxon>Caudata</taxon>
        <taxon>Salamandroidea</taxon>
        <taxon>Salamandridae</taxon>
        <taxon>Pleurodelinae</taxon>
        <taxon>Pleurodeles</taxon>
    </lineage>
</organism>
<keyword evidence="3" id="KW-1185">Reference proteome</keyword>